<organism evidence="2 3">
    <name type="scientific">Ephemerocybe angulata</name>
    <dbReference type="NCBI Taxonomy" id="980116"/>
    <lineage>
        <taxon>Eukaryota</taxon>
        <taxon>Fungi</taxon>
        <taxon>Dikarya</taxon>
        <taxon>Basidiomycota</taxon>
        <taxon>Agaricomycotina</taxon>
        <taxon>Agaricomycetes</taxon>
        <taxon>Agaricomycetidae</taxon>
        <taxon>Agaricales</taxon>
        <taxon>Agaricineae</taxon>
        <taxon>Psathyrellaceae</taxon>
        <taxon>Ephemerocybe</taxon>
    </lineage>
</organism>
<accession>A0A8H6I4A8</accession>
<gene>
    <name evidence="2" type="ORF">DFP72DRAFT_1064617</name>
</gene>
<evidence type="ECO:0000313" key="3">
    <source>
        <dbReference type="Proteomes" id="UP000521943"/>
    </source>
</evidence>
<protein>
    <submittedName>
        <fullName evidence="2">Uncharacterized protein</fullName>
    </submittedName>
</protein>
<evidence type="ECO:0000313" key="2">
    <source>
        <dbReference type="EMBL" id="KAF6758486.1"/>
    </source>
</evidence>
<dbReference type="AlphaFoldDB" id="A0A8H6I4A8"/>
<evidence type="ECO:0000256" key="1">
    <source>
        <dbReference type="SAM" id="MobiDB-lite"/>
    </source>
</evidence>
<dbReference type="EMBL" id="JACGCI010000018">
    <property type="protein sequence ID" value="KAF6758486.1"/>
    <property type="molecule type" value="Genomic_DNA"/>
</dbReference>
<reference evidence="2 3" key="1">
    <citation type="submission" date="2020-07" db="EMBL/GenBank/DDBJ databases">
        <title>Comparative genomics of pyrophilous fungi reveals a link between fire events and developmental genes.</title>
        <authorList>
            <consortium name="DOE Joint Genome Institute"/>
            <person name="Steindorff A.S."/>
            <person name="Carver A."/>
            <person name="Calhoun S."/>
            <person name="Stillman K."/>
            <person name="Liu H."/>
            <person name="Lipzen A."/>
            <person name="Pangilinan J."/>
            <person name="Labutti K."/>
            <person name="Bruns T.D."/>
            <person name="Grigoriev I.V."/>
        </authorList>
    </citation>
    <scope>NUCLEOTIDE SEQUENCE [LARGE SCALE GENOMIC DNA]</scope>
    <source>
        <strain evidence="2 3">CBS 144469</strain>
    </source>
</reference>
<name>A0A8H6I4A8_9AGAR</name>
<feature type="region of interest" description="Disordered" evidence="1">
    <location>
        <begin position="118"/>
        <end position="142"/>
    </location>
</feature>
<keyword evidence="3" id="KW-1185">Reference proteome</keyword>
<dbReference type="Proteomes" id="UP000521943">
    <property type="component" value="Unassembled WGS sequence"/>
</dbReference>
<comment type="caution">
    <text evidence="2">The sequence shown here is derived from an EMBL/GenBank/DDBJ whole genome shotgun (WGS) entry which is preliminary data.</text>
</comment>
<proteinExistence type="predicted"/>
<sequence length="142" mass="15343">MVSRRELQQEAERRHMFLQHLDALRDATVDIVPGTDFSSLRGVTQAYVSAEEETFVAGILSPPIHVALPNSTVPHQDTITIMPSKNTKNSSSSKPASGDASLIVALENMSVKVEDIRIRIQGPTPPPSPKIGANSASDSTRK</sequence>